<sequence length="649" mass="73867">MAIQILPAELANQIAAGEVVERPASIIKELIENSIDAGANQIDIDIEQGGCKLIRVRDNGSGIAKEELALALARHATSKISCLDDLEAIMSLGFRGEALASISSVSRLTLISKPESQTDAWLVYAEGRDMLPVIKPTAHPKGTTIEVLDIFYNTPARRRFLKTEKTEFSHIDEVVRRIALAYPNVIFNLQHNGKFVKQYRVTQSPDQIEKRVATICGTTFMQKAIKLSWQHDDLCINGWIATNIGQEPLQYFYVNGRVVKDRLLNHALKQAFQETNKSLLTSTDHTLSYIIYLQLDPHQVDVNVHPAKHEVRFHEARLVHDFVYQAMVMALKQEKQRTLEPTAKVDSSSESAEEVNAHVNYKCDTRSAAGQSIFDKTSPHNESIILNNQNVDYNHLVQPKKFSHINENKIYGQLIQQTPATYRSSKKPVSPEQQAIIESLFPKHSEPLRLLKNETNVALATQLGRVLTIINNEFALLEKNHEQQQTISLLSLKKAQHLLFKVSLSANNTALEIEQLLIPLSILLTTKEQQIIKQFQPKLEKFGFQFHFENAKLQLISVPKLMRKANWQQLLPDLIYFLSAQLALINQEQSIIDWLIEHHFQNEEQCQTIWNIPKAIQILTELEQLDYQLHNLSEIIQPVDFSPTIMLFN</sequence>
<dbReference type="CDD" id="cd16926">
    <property type="entry name" value="HATPase_MutL-MLH-PMS-like"/>
    <property type="match status" value="1"/>
</dbReference>
<dbReference type="InterPro" id="IPR014721">
    <property type="entry name" value="Ribsml_uS5_D2-typ_fold_subgr"/>
</dbReference>
<dbReference type="InterPro" id="IPR036890">
    <property type="entry name" value="HATPase_C_sf"/>
</dbReference>
<organism evidence="8 9">
    <name type="scientific">Frischella japonica</name>
    <dbReference type="NCBI Taxonomy" id="2741544"/>
    <lineage>
        <taxon>Bacteria</taxon>
        <taxon>Pseudomonadati</taxon>
        <taxon>Pseudomonadota</taxon>
        <taxon>Gammaproteobacteria</taxon>
        <taxon>Orbales</taxon>
        <taxon>Orbaceae</taxon>
        <taxon>Frischella</taxon>
    </lineage>
</organism>
<comment type="function">
    <text evidence="5">This protein is involved in the repair of mismatches in DNA. It is required for dam-dependent methyl-directed DNA mismatch repair. May act as a 'molecular matchmaker', a protein that promotes the formation of a stable complex between two or more DNA-binding proteins in an ATP-dependent manner without itself being part of a final effector complex.</text>
</comment>
<dbReference type="InterPro" id="IPR038973">
    <property type="entry name" value="MutL/Mlh/Pms-like"/>
</dbReference>
<reference evidence="8 9" key="1">
    <citation type="submission" date="2020-06" db="EMBL/GenBank/DDBJ databases">
        <title>Frischella cerana isolated from Apis cerana gut homogenate.</title>
        <authorList>
            <person name="Wolter L.A."/>
            <person name="Suenami S."/>
            <person name="Miyazaki R."/>
        </authorList>
    </citation>
    <scope>NUCLEOTIDE SEQUENCE [LARGE SCALE GENOMIC DNA]</scope>
    <source>
        <strain evidence="8 9">Ac13</strain>
    </source>
</reference>
<dbReference type="SMART" id="SM01340">
    <property type="entry name" value="DNA_mis_repair"/>
    <property type="match status" value="1"/>
</dbReference>
<dbReference type="Gene3D" id="3.30.1540.20">
    <property type="entry name" value="MutL, C-terminal domain, dimerisation subdomain"/>
    <property type="match status" value="1"/>
</dbReference>
<dbReference type="SMART" id="SM00853">
    <property type="entry name" value="MutL_C"/>
    <property type="match status" value="1"/>
</dbReference>
<comment type="similarity">
    <text evidence="1 5">Belongs to the DNA mismatch repair MutL/HexB family.</text>
</comment>
<keyword evidence="4 5" id="KW-0234">DNA repair</keyword>
<keyword evidence="9" id="KW-1185">Reference proteome</keyword>
<evidence type="ECO:0000259" key="6">
    <source>
        <dbReference type="SMART" id="SM00853"/>
    </source>
</evidence>
<dbReference type="NCBIfam" id="TIGR00585">
    <property type="entry name" value="mutl"/>
    <property type="match status" value="1"/>
</dbReference>
<dbReference type="Pfam" id="PF08676">
    <property type="entry name" value="MutL_C"/>
    <property type="match status" value="1"/>
</dbReference>
<dbReference type="EMBL" id="JABURY010000004">
    <property type="protein sequence ID" value="MBC9129899.1"/>
    <property type="molecule type" value="Genomic_DNA"/>
</dbReference>
<dbReference type="InterPro" id="IPR002099">
    <property type="entry name" value="MutL/Mlh/PMS"/>
</dbReference>
<evidence type="ECO:0000256" key="3">
    <source>
        <dbReference type="ARBA" id="ARBA00022763"/>
    </source>
</evidence>
<evidence type="ECO:0000259" key="7">
    <source>
        <dbReference type="SMART" id="SM01340"/>
    </source>
</evidence>
<dbReference type="PROSITE" id="PS00058">
    <property type="entry name" value="DNA_MISMATCH_REPAIR_1"/>
    <property type="match status" value="1"/>
</dbReference>
<dbReference type="PANTHER" id="PTHR10073">
    <property type="entry name" value="DNA MISMATCH REPAIR PROTEIN MLH, PMS, MUTL"/>
    <property type="match status" value="1"/>
</dbReference>
<dbReference type="InterPro" id="IPR020568">
    <property type="entry name" value="Ribosomal_Su5_D2-typ_SF"/>
</dbReference>
<evidence type="ECO:0000256" key="5">
    <source>
        <dbReference type="HAMAP-Rule" id="MF_00149"/>
    </source>
</evidence>
<dbReference type="InterPro" id="IPR042120">
    <property type="entry name" value="MutL_C_dimsub"/>
</dbReference>
<dbReference type="Gene3D" id="3.30.230.10">
    <property type="match status" value="1"/>
</dbReference>
<dbReference type="SUPFAM" id="SSF54211">
    <property type="entry name" value="Ribosomal protein S5 domain 2-like"/>
    <property type="match status" value="1"/>
</dbReference>
<keyword evidence="8" id="KW-0255">Endonuclease</keyword>
<dbReference type="Gene3D" id="3.30.1370.100">
    <property type="entry name" value="MutL, C-terminal domain, regulatory subdomain"/>
    <property type="match status" value="1"/>
</dbReference>
<dbReference type="SUPFAM" id="SSF55874">
    <property type="entry name" value="ATPase domain of HSP90 chaperone/DNA topoisomerase II/histidine kinase"/>
    <property type="match status" value="1"/>
</dbReference>
<accession>A0ABR7QUK1</accession>
<dbReference type="InterPro" id="IPR042121">
    <property type="entry name" value="MutL_C_regsub"/>
</dbReference>
<dbReference type="InterPro" id="IPR037198">
    <property type="entry name" value="MutL_C_sf"/>
</dbReference>
<evidence type="ECO:0000256" key="4">
    <source>
        <dbReference type="ARBA" id="ARBA00023204"/>
    </source>
</evidence>
<keyword evidence="3 5" id="KW-0227">DNA damage</keyword>
<dbReference type="InterPro" id="IPR014762">
    <property type="entry name" value="DNA_mismatch_repair_CS"/>
</dbReference>
<proteinExistence type="inferred from homology"/>
<comment type="caution">
    <text evidence="8">The sequence shown here is derived from an EMBL/GenBank/DDBJ whole genome shotgun (WGS) entry which is preliminary data.</text>
</comment>
<dbReference type="InterPro" id="IPR013507">
    <property type="entry name" value="DNA_mismatch_S5_2-like"/>
</dbReference>
<evidence type="ECO:0000256" key="1">
    <source>
        <dbReference type="ARBA" id="ARBA00006082"/>
    </source>
</evidence>
<evidence type="ECO:0000313" key="9">
    <source>
        <dbReference type="Proteomes" id="UP000651208"/>
    </source>
</evidence>
<dbReference type="Pfam" id="PF01119">
    <property type="entry name" value="DNA_mis_repair"/>
    <property type="match status" value="1"/>
</dbReference>
<dbReference type="Proteomes" id="UP000651208">
    <property type="component" value="Unassembled WGS sequence"/>
</dbReference>
<keyword evidence="8" id="KW-0378">Hydrolase</keyword>
<dbReference type="RefSeq" id="WP_187754354.1">
    <property type="nucleotide sequence ID" value="NZ_JABURY010000004.1"/>
</dbReference>
<dbReference type="GO" id="GO:0004519">
    <property type="term" value="F:endonuclease activity"/>
    <property type="evidence" value="ECO:0007669"/>
    <property type="project" value="UniProtKB-KW"/>
</dbReference>
<dbReference type="SUPFAM" id="SSF118116">
    <property type="entry name" value="DNA mismatch repair protein MutL"/>
    <property type="match status" value="1"/>
</dbReference>
<dbReference type="HAMAP" id="MF_00149">
    <property type="entry name" value="DNA_mis_repair"/>
    <property type="match status" value="1"/>
</dbReference>
<dbReference type="Pfam" id="PF13589">
    <property type="entry name" value="HATPase_c_3"/>
    <property type="match status" value="1"/>
</dbReference>
<keyword evidence="8" id="KW-0540">Nuclease</keyword>
<feature type="domain" description="MutL C-terminal dimerisation" evidence="6">
    <location>
        <begin position="466"/>
        <end position="606"/>
    </location>
</feature>
<dbReference type="InterPro" id="IPR014790">
    <property type="entry name" value="MutL_C"/>
</dbReference>
<dbReference type="PANTHER" id="PTHR10073:SF12">
    <property type="entry name" value="DNA MISMATCH REPAIR PROTEIN MLH1"/>
    <property type="match status" value="1"/>
</dbReference>
<dbReference type="Gene3D" id="3.30.565.10">
    <property type="entry name" value="Histidine kinase-like ATPase, C-terminal domain"/>
    <property type="match status" value="1"/>
</dbReference>
<gene>
    <name evidence="5 8" type="primary">mutL</name>
    <name evidence="8" type="ORF">FcAc13_01090</name>
</gene>
<name>A0ABR7QUK1_9GAMM</name>
<dbReference type="CDD" id="cd03482">
    <property type="entry name" value="MutL_Trans_MutL"/>
    <property type="match status" value="1"/>
</dbReference>
<evidence type="ECO:0000313" key="8">
    <source>
        <dbReference type="EMBL" id="MBC9129899.1"/>
    </source>
</evidence>
<feature type="domain" description="DNA mismatch repair protein S5" evidence="7">
    <location>
        <begin position="212"/>
        <end position="332"/>
    </location>
</feature>
<dbReference type="NCBIfam" id="NF000948">
    <property type="entry name" value="PRK00095.1-1"/>
    <property type="match status" value="1"/>
</dbReference>
<protein>
    <recommendedName>
        <fullName evidence="2 5">DNA mismatch repair protein MutL</fullName>
    </recommendedName>
</protein>
<dbReference type="InterPro" id="IPR020667">
    <property type="entry name" value="DNA_mismatch_repair_MutL"/>
</dbReference>
<evidence type="ECO:0000256" key="2">
    <source>
        <dbReference type="ARBA" id="ARBA00021975"/>
    </source>
</evidence>